<feature type="transmembrane region" description="Helical" evidence="7">
    <location>
        <begin position="108"/>
        <end position="132"/>
    </location>
</feature>
<feature type="domain" description="Phosphatidic acid phosphatase type 2/haloperoxidase" evidence="8">
    <location>
        <begin position="120"/>
        <end position="269"/>
    </location>
</feature>
<gene>
    <name evidence="9" type="ORF">K458DRAFT_443196</name>
</gene>
<keyword evidence="5 7" id="KW-0472">Membrane</keyword>
<feature type="transmembrane region" description="Helical" evidence="7">
    <location>
        <begin position="254"/>
        <end position="273"/>
    </location>
</feature>
<evidence type="ECO:0000256" key="2">
    <source>
        <dbReference type="ARBA" id="ARBA00008816"/>
    </source>
</evidence>
<accession>A0A6G1J0C3</accession>
<dbReference type="GO" id="GO:0046839">
    <property type="term" value="P:phospholipid dephosphorylation"/>
    <property type="evidence" value="ECO:0007669"/>
    <property type="project" value="TreeGrafter"/>
</dbReference>
<evidence type="ECO:0000256" key="6">
    <source>
        <dbReference type="SAM" id="MobiDB-lite"/>
    </source>
</evidence>
<dbReference type="AlphaFoldDB" id="A0A6G1J0C3"/>
<evidence type="ECO:0000256" key="5">
    <source>
        <dbReference type="ARBA" id="ARBA00023136"/>
    </source>
</evidence>
<comment type="similarity">
    <text evidence="2">Belongs to the PA-phosphatase related phosphoesterase family.</text>
</comment>
<dbReference type="EMBL" id="MU005583">
    <property type="protein sequence ID" value="KAF2683589.1"/>
    <property type="molecule type" value="Genomic_DNA"/>
</dbReference>
<evidence type="ECO:0000256" key="3">
    <source>
        <dbReference type="ARBA" id="ARBA00022692"/>
    </source>
</evidence>
<dbReference type="PANTHER" id="PTHR10165">
    <property type="entry name" value="LIPID PHOSPHATE PHOSPHATASE"/>
    <property type="match status" value="1"/>
</dbReference>
<evidence type="ECO:0000256" key="7">
    <source>
        <dbReference type="SAM" id="Phobius"/>
    </source>
</evidence>
<dbReference type="PANTHER" id="PTHR10165:SF84">
    <property type="entry name" value="PHOSPHATIDIC ACID PHOSPHATASE BETA"/>
    <property type="match status" value="1"/>
</dbReference>
<feature type="transmembrane region" description="Helical" evidence="7">
    <location>
        <begin position="57"/>
        <end position="77"/>
    </location>
</feature>
<dbReference type="SMART" id="SM00014">
    <property type="entry name" value="acidPPc"/>
    <property type="match status" value="1"/>
</dbReference>
<evidence type="ECO:0000256" key="4">
    <source>
        <dbReference type="ARBA" id="ARBA00022989"/>
    </source>
</evidence>
<evidence type="ECO:0000256" key="1">
    <source>
        <dbReference type="ARBA" id="ARBA00004141"/>
    </source>
</evidence>
<organism evidence="9 10">
    <name type="scientific">Lentithecium fluviatile CBS 122367</name>
    <dbReference type="NCBI Taxonomy" id="1168545"/>
    <lineage>
        <taxon>Eukaryota</taxon>
        <taxon>Fungi</taxon>
        <taxon>Dikarya</taxon>
        <taxon>Ascomycota</taxon>
        <taxon>Pezizomycotina</taxon>
        <taxon>Dothideomycetes</taxon>
        <taxon>Pleosporomycetidae</taxon>
        <taxon>Pleosporales</taxon>
        <taxon>Massarineae</taxon>
        <taxon>Lentitheciaceae</taxon>
        <taxon>Lentithecium</taxon>
    </lineage>
</organism>
<proteinExistence type="inferred from homology"/>
<dbReference type="InterPro" id="IPR036938">
    <property type="entry name" value="PAP2/HPO_sf"/>
</dbReference>
<dbReference type="InterPro" id="IPR000326">
    <property type="entry name" value="PAP2/HPO"/>
</dbReference>
<dbReference type="GO" id="GO:0008195">
    <property type="term" value="F:phosphatidate phosphatase activity"/>
    <property type="evidence" value="ECO:0007669"/>
    <property type="project" value="TreeGrafter"/>
</dbReference>
<feature type="region of interest" description="Disordered" evidence="6">
    <location>
        <begin position="1"/>
        <end position="42"/>
    </location>
</feature>
<dbReference type="Pfam" id="PF01569">
    <property type="entry name" value="PAP2"/>
    <property type="match status" value="1"/>
</dbReference>
<evidence type="ECO:0000313" key="10">
    <source>
        <dbReference type="Proteomes" id="UP000799291"/>
    </source>
</evidence>
<dbReference type="SUPFAM" id="SSF48317">
    <property type="entry name" value="Acid phosphatase/Vanadium-dependent haloperoxidase"/>
    <property type="match status" value="1"/>
</dbReference>
<feature type="transmembrane region" description="Helical" evidence="7">
    <location>
        <begin position="226"/>
        <end position="242"/>
    </location>
</feature>
<protein>
    <submittedName>
        <fullName evidence="9">PAP2-domain-containing protein</fullName>
    </submittedName>
</protein>
<keyword evidence="3 7" id="KW-0812">Transmembrane</keyword>
<reference evidence="9" key="1">
    <citation type="journal article" date="2020" name="Stud. Mycol.">
        <title>101 Dothideomycetes genomes: a test case for predicting lifestyles and emergence of pathogens.</title>
        <authorList>
            <person name="Haridas S."/>
            <person name="Albert R."/>
            <person name="Binder M."/>
            <person name="Bloem J."/>
            <person name="Labutti K."/>
            <person name="Salamov A."/>
            <person name="Andreopoulos B."/>
            <person name="Baker S."/>
            <person name="Barry K."/>
            <person name="Bills G."/>
            <person name="Bluhm B."/>
            <person name="Cannon C."/>
            <person name="Castanera R."/>
            <person name="Culley D."/>
            <person name="Daum C."/>
            <person name="Ezra D."/>
            <person name="Gonzalez J."/>
            <person name="Henrissat B."/>
            <person name="Kuo A."/>
            <person name="Liang C."/>
            <person name="Lipzen A."/>
            <person name="Lutzoni F."/>
            <person name="Magnuson J."/>
            <person name="Mondo S."/>
            <person name="Nolan M."/>
            <person name="Ohm R."/>
            <person name="Pangilinan J."/>
            <person name="Park H.-J."/>
            <person name="Ramirez L."/>
            <person name="Alfaro M."/>
            <person name="Sun H."/>
            <person name="Tritt A."/>
            <person name="Yoshinaga Y."/>
            <person name="Zwiers L.-H."/>
            <person name="Turgeon B."/>
            <person name="Goodwin S."/>
            <person name="Spatafora J."/>
            <person name="Crous P."/>
            <person name="Grigoriev I."/>
        </authorList>
    </citation>
    <scope>NUCLEOTIDE SEQUENCE</scope>
    <source>
        <strain evidence="9">CBS 122367</strain>
    </source>
</reference>
<dbReference type="InterPro" id="IPR043216">
    <property type="entry name" value="PAP-like"/>
</dbReference>
<keyword evidence="4 7" id="KW-1133">Transmembrane helix</keyword>
<evidence type="ECO:0000259" key="8">
    <source>
        <dbReference type="SMART" id="SM00014"/>
    </source>
</evidence>
<evidence type="ECO:0000313" key="9">
    <source>
        <dbReference type="EMBL" id="KAF2683589.1"/>
    </source>
</evidence>
<keyword evidence="10" id="KW-1185">Reference proteome</keyword>
<sequence length="287" mass="31869">MSASVPPPGQHDDLEAAKPPLSPADKPAPERRSPFRRLLPPKFPDQPTFREFFRRSWLDILTQLLCTLAALLIYLFAEPLLPRHFPLYRGVETSPWGLKHGKPVLKEYISTTVSAVVSFVVPLAVIAILGAWRVRSFWDTNSAYVPSAVCTGDDKKLREAQMSFPSGHSCAAFAGFGFLALYLNAKFGVFAHREGVVNEDRNVEETESGKTEGGEGVVRRTHHWKLIMFVAPLLVTALIAASKVRDGWHHPIDVVAGALIGSAFALMAYKMVYRGVWHQDKNHLATE</sequence>
<dbReference type="GO" id="GO:0016020">
    <property type="term" value="C:membrane"/>
    <property type="evidence" value="ECO:0007669"/>
    <property type="project" value="UniProtKB-SubCell"/>
</dbReference>
<comment type="subcellular location">
    <subcellularLocation>
        <location evidence="1">Membrane</location>
        <topology evidence="1">Multi-pass membrane protein</topology>
    </subcellularLocation>
</comment>
<name>A0A6G1J0C3_9PLEO</name>
<dbReference type="Gene3D" id="1.20.144.10">
    <property type="entry name" value="Phosphatidic acid phosphatase type 2/haloperoxidase"/>
    <property type="match status" value="1"/>
</dbReference>
<dbReference type="GO" id="GO:0006644">
    <property type="term" value="P:phospholipid metabolic process"/>
    <property type="evidence" value="ECO:0007669"/>
    <property type="project" value="InterPro"/>
</dbReference>
<dbReference type="OrthoDB" id="10030083at2759"/>
<dbReference type="Proteomes" id="UP000799291">
    <property type="component" value="Unassembled WGS sequence"/>
</dbReference>